<keyword evidence="14" id="KW-0675">Receptor</keyword>
<comment type="caution">
    <text evidence="18">Lacks conserved residue(s) required for the propagation of feature annotation.</text>
</comment>
<evidence type="ECO:0000259" key="21">
    <source>
        <dbReference type="PROSITE" id="PS50011"/>
    </source>
</evidence>
<dbReference type="Gene3D" id="1.10.510.10">
    <property type="entry name" value="Transferase(Phosphotransferase) domain 1"/>
    <property type="match status" value="1"/>
</dbReference>
<dbReference type="PANTHER" id="PTHR32444">
    <property type="entry name" value="BULB-TYPE LECTIN DOMAIN-CONTAINING PROTEIN"/>
    <property type="match status" value="1"/>
</dbReference>
<dbReference type="SUPFAM" id="SSF51110">
    <property type="entry name" value="alpha-D-mannose-specific plant lectins"/>
    <property type="match status" value="1"/>
</dbReference>
<dbReference type="AlphaFoldDB" id="A0A9Q1RHV0"/>
<name>A0A9Q1RHV0_9SOLA</name>
<evidence type="ECO:0000256" key="13">
    <source>
        <dbReference type="ARBA" id="ARBA00023157"/>
    </source>
</evidence>
<dbReference type="Pfam" id="PF01453">
    <property type="entry name" value="B_lectin"/>
    <property type="match status" value="1"/>
</dbReference>
<sequence length="677" mass="76231">MAAMLSLLFTICHLLIYITSYASCVTSTDTLFPNQVFWDGQTLVSPNQRFEMGFFGFGYRRYLGLWYKNIGPNVVWVGNRMSPLGSFARLILDEEGNICLYDLLGTSVCIYKPNQIVHRPVLQLLDSGNLVFGDSSNLTVGEYLWQSFDHPVDTLLPGMKLGWDQKTGINRTMISWRTIDDPALGDYSFKLESGDSGQSPQLVLEKKQQKVSRWGPWDGQRFSGSDALMAYKLIFNFNTDAFYFTSEAKNDWSLRLALNPEGKLQFLRGSNGIVNILNKDICDQYKTCGPYGVCFVEDPSCRCPDGFSAASPDDWDKMDFIKGCKRITALNYTKKDAFVKNTGLKLPDNATYWGMLRPKECGEKCLNEKSCMAYTNININGNGSKCLVWLRDLFDMRNSPKAGNDIFIRIAHGKLGKSEINQPEYSIGALLQDTDVIAYDSSALAAATNNFSLANKIGHGGFGNVYKGVLENGVEIAVKKQDVTSRQGVKEFENEVKLIAKLQHRNLTKLLGYCIHGTEKFLVYEFMANNSLDKVIFENGHYSKKSDVFSFGILALEIVSGQRNWGYRHPIYDIGLVGYAWTIWNERKGIELLDPMIEKPGDWNEVLVCVLVGLLCCQCRAQDRPSMVQVVSLLEENEMSRLNCVPLEPYFSKERTHSSRSRESVNGITITELTGRS</sequence>
<evidence type="ECO:0000256" key="5">
    <source>
        <dbReference type="ARBA" id="ARBA00022692"/>
    </source>
</evidence>
<reference evidence="26" key="1">
    <citation type="journal article" date="2023" name="Proc. Natl. Acad. Sci. U.S.A.">
        <title>Genomic and structural basis for evolution of tropane alkaloid biosynthesis.</title>
        <authorList>
            <person name="Wanga Y.-J."/>
            <person name="Taina T."/>
            <person name="Yua J.-Y."/>
            <person name="Lia J."/>
            <person name="Xua B."/>
            <person name="Chenc J."/>
            <person name="D'Auriad J.C."/>
            <person name="Huanga J.-P."/>
            <person name="Huanga S.-X."/>
        </authorList>
    </citation>
    <scope>NUCLEOTIDE SEQUENCE [LARGE SCALE GENOMIC DNA]</scope>
    <source>
        <strain evidence="26">cv. KIB-2019</strain>
    </source>
</reference>
<evidence type="ECO:0000256" key="8">
    <source>
        <dbReference type="ARBA" id="ARBA00022741"/>
    </source>
</evidence>
<dbReference type="InterPro" id="IPR000858">
    <property type="entry name" value="S_locus_glycoprot_dom"/>
</dbReference>
<evidence type="ECO:0000313" key="26">
    <source>
        <dbReference type="Proteomes" id="UP001152561"/>
    </source>
</evidence>
<comment type="subcellular location">
    <subcellularLocation>
        <location evidence="1">Membrane</location>
        <topology evidence="1">Single-pass membrane protein</topology>
    </subcellularLocation>
</comment>
<evidence type="ECO:0000256" key="3">
    <source>
        <dbReference type="ARBA" id="ARBA00022527"/>
    </source>
</evidence>
<feature type="chain" id="PRO_5040191071" description="non-specific serine/threonine protein kinase" evidence="20">
    <location>
        <begin position="23"/>
        <end position="677"/>
    </location>
</feature>
<evidence type="ECO:0000256" key="18">
    <source>
        <dbReference type="PROSITE-ProRule" id="PRU00076"/>
    </source>
</evidence>
<evidence type="ECO:0000256" key="14">
    <source>
        <dbReference type="ARBA" id="ARBA00023170"/>
    </source>
</evidence>
<evidence type="ECO:0000259" key="22">
    <source>
        <dbReference type="PROSITE" id="PS50026"/>
    </source>
</evidence>
<accession>A0A9Q1RHV0</accession>
<dbReference type="PROSITE" id="PS50011">
    <property type="entry name" value="PROTEIN_KINASE_DOM"/>
    <property type="match status" value="1"/>
</dbReference>
<evidence type="ECO:0000256" key="11">
    <source>
        <dbReference type="ARBA" id="ARBA00022989"/>
    </source>
</evidence>
<keyword evidence="6 20" id="KW-0732">Signal</keyword>
<keyword evidence="3" id="KW-0723">Serine/threonine-protein kinase</keyword>
<evidence type="ECO:0000256" key="20">
    <source>
        <dbReference type="SAM" id="SignalP"/>
    </source>
</evidence>
<dbReference type="EC" id="2.7.11.1" evidence="2"/>
<proteinExistence type="predicted"/>
<dbReference type="Proteomes" id="UP001152561">
    <property type="component" value="Unassembled WGS sequence"/>
</dbReference>
<comment type="catalytic activity">
    <reaction evidence="17">
        <text>L-seryl-[protein] + ATP = O-phospho-L-seryl-[protein] + ADP + H(+)</text>
        <dbReference type="Rhea" id="RHEA:17989"/>
        <dbReference type="Rhea" id="RHEA-COMP:9863"/>
        <dbReference type="Rhea" id="RHEA-COMP:11604"/>
        <dbReference type="ChEBI" id="CHEBI:15378"/>
        <dbReference type="ChEBI" id="CHEBI:29999"/>
        <dbReference type="ChEBI" id="CHEBI:30616"/>
        <dbReference type="ChEBI" id="CHEBI:83421"/>
        <dbReference type="ChEBI" id="CHEBI:456216"/>
        <dbReference type="EC" id="2.7.11.1"/>
    </reaction>
</comment>
<gene>
    <name evidence="25" type="ORF">K7X08_029778</name>
</gene>
<evidence type="ECO:0000256" key="2">
    <source>
        <dbReference type="ARBA" id="ARBA00012513"/>
    </source>
</evidence>
<evidence type="ECO:0000256" key="19">
    <source>
        <dbReference type="PROSITE-ProRule" id="PRU10141"/>
    </source>
</evidence>
<dbReference type="InterPro" id="IPR000742">
    <property type="entry name" value="EGF"/>
</dbReference>
<dbReference type="SUPFAM" id="SSF56112">
    <property type="entry name" value="Protein kinase-like (PK-like)"/>
    <property type="match status" value="1"/>
</dbReference>
<keyword evidence="5" id="KW-0812">Transmembrane</keyword>
<evidence type="ECO:0000256" key="17">
    <source>
        <dbReference type="ARBA" id="ARBA00048679"/>
    </source>
</evidence>
<dbReference type="GO" id="GO:0048544">
    <property type="term" value="P:recognition of pollen"/>
    <property type="evidence" value="ECO:0007669"/>
    <property type="project" value="InterPro"/>
</dbReference>
<feature type="domain" description="Bulb-type lectin" evidence="23">
    <location>
        <begin position="28"/>
        <end position="145"/>
    </location>
</feature>
<keyword evidence="12" id="KW-0472">Membrane</keyword>
<keyword evidence="9" id="KW-0418">Kinase</keyword>
<organism evidence="25 26">
    <name type="scientific">Anisodus acutangulus</name>
    <dbReference type="NCBI Taxonomy" id="402998"/>
    <lineage>
        <taxon>Eukaryota</taxon>
        <taxon>Viridiplantae</taxon>
        <taxon>Streptophyta</taxon>
        <taxon>Embryophyta</taxon>
        <taxon>Tracheophyta</taxon>
        <taxon>Spermatophyta</taxon>
        <taxon>Magnoliopsida</taxon>
        <taxon>eudicotyledons</taxon>
        <taxon>Gunneridae</taxon>
        <taxon>Pentapetalae</taxon>
        <taxon>asterids</taxon>
        <taxon>lamiids</taxon>
        <taxon>Solanales</taxon>
        <taxon>Solanaceae</taxon>
        <taxon>Solanoideae</taxon>
        <taxon>Hyoscyameae</taxon>
        <taxon>Anisodus</taxon>
    </lineage>
</organism>
<keyword evidence="15" id="KW-0325">Glycoprotein</keyword>
<dbReference type="PANTHER" id="PTHR32444:SF186">
    <property type="entry name" value="BULB-TYPE LECTIN DOMAIN-CONTAINING PROTEIN"/>
    <property type="match status" value="1"/>
</dbReference>
<protein>
    <recommendedName>
        <fullName evidence="2">non-specific serine/threonine protein kinase</fullName>
        <ecNumber evidence="2">2.7.11.1</ecNumber>
    </recommendedName>
</protein>
<keyword evidence="8 19" id="KW-0547">Nucleotide-binding</keyword>
<keyword evidence="7" id="KW-0677">Repeat</keyword>
<evidence type="ECO:0000256" key="10">
    <source>
        <dbReference type="ARBA" id="ARBA00022840"/>
    </source>
</evidence>
<dbReference type="EMBL" id="JAJAGQ010000008">
    <property type="protein sequence ID" value="KAJ8556387.1"/>
    <property type="molecule type" value="Genomic_DNA"/>
</dbReference>
<dbReference type="PROSITE" id="PS00107">
    <property type="entry name" value="PROTEIN_KINASE_ATP"/>
    <property type="match status" value="1"/>
</dbReference>
<dbReference type="InterPro" id="IPR001245">
    <property type="entry name" value="Ser-Thr/Tyr_kinase_cat_dom"/>
</dbReference>
<dbReference type="PROSITE" id="PS50948">
    <property type="entry name" value="PAN"/>
    <property type="match status" value="1"/>
</dbReference>
<dbReference type="Pfam" id="PF00954">
    <property type="entry name" value="S_locus_glycop"/>
    <property type="match status" value="1"/>
</dbReference>
<keyword evidence="18" id="KW-0245">EGF-like domain</keyword>
<dbReference type="Gene3D" id="3.30.200.20">
    <property type="entry name" value="Phosphorylase Kinase, domain 1"/>
    <property type="match status" value="1"/>
</dbReference>
<evidence type="ECO:0000313" key="25">
    <source>
        <dbReference type="EMBL" id="KAJ8556387.1"/>
    </source>
</evidence>
<dbReference type="GO" id="GO:0004674">
    <property type="term" value="F:protein serine/threonine kinase activity"/>
    <property type="evidence" value="ECO:0007669"/>
    <property type="project" value="UniProtKB-KW"/>
</dbReference>
<dbReference type="InterPro" id="IPR017441">
    <property type="entry name" value="Protein_kinase_ATP_BS"/>
</dbReference>
<dbReference type="InterPro" id="IPR000719">
    <property type="entry name" value="Prot_kinase_dom"/>
</dbReference>
<evidence type="ECO:0000256" key="7">
    <source>
        <dbReference type="ARBA" id="ARBA00022737"/>
    </source>
</evidence>
<keyword evidence="11" id="KW-1133">Transmembrane helix</keyword>
<dbReference type="GO" id="GO:0005524">
    <property type="term" value="F:ATP binding"/>
    <property type="evidence" value="ECO:0007669"/>
    <property type="project" value="UniProtKB-UniRule"/>
</dbReference>
<dbReference type="InterPro" id="IPR011009">
    <property type="entry name" value="Kinase-like_dom_sf"/>
</dbReference>
<comment type="catalytic activity">
    <reaction evidence="16">
        <text>L-threonyl-[protein] + ATP = O-phospho-L-threonyl-[protein] + ADP + H(+)</text>
        <dbReference type="Rhea" id="RHEA:46608"/>
        <dbReference type="Rhea" id="RHEA-COMP:11060"/>
        <dbReference type="Rhea" id="RHEA-COMP:11605"/>
        <dbReference type="ChEBI" id="CHEBI:15378"/>
        <dbReference type="ChEBI" id="CHEBI:30013"/>
        <dbReference type="ChEBI" id="CHEBI:30616"/>
        <dbReference type="ChEBI" id="CHEBI:61977"/>
        <dbReference type="ChEBI" id="CHEBI:456216"/>
        <dbReference type="EC" id="2.7.11.1"/>
    </reaction>
</comment>
<keyword evidence="26" id="KW-1185">Reference proteome</keyword>
<keyword evidence="10 19" id="KW-0067">ATP-binding</keyword>
<dbReference type="CDD" id="cd01098">
    <property type="entry name" value="PAN_AP_plant"/>
    <property type="match status" value="1"/>
</dbReference>
<evidence type="ECO:0000256" key="9">
    <source>
        <dbReference type="ARBA" id="ARBA00022777"/>
    </source>
</evidence>
<dbReference type="InterPro" id="IPR003609">
    <property type="entry name" value="Pan_app"/>
</dbReference>
<evidence type="ECO:0000259" key="24">
    <source>
        <dbReference type="PROSITE" id="PS50948"/>
    </source>
</evidence>
<dbReference type="InterPro" id="IPR036426">
    <property type="entry name" value="Bulb-type_lectin_dom_sf"/>
</dbReference>
<keyword evidence="13" id="KW-1015">Disulfide bond</keyword>
<feature type="domain" description="Apple" evidence="24">
    <location>
        <begin position="324"/>
        <end position="411"/>
    </location>
</feature>
<dbReference type="SMART" id="SM00108">
    <property type="entry name" value="B_lectin"/>
    <property type="match status" value="1"/>
</dbReference>
<dbReference type="Gene3D" id="2.90.10.10">
    <property type="entry name" value="Bulb-type lectin domain"/>
    <property type="match status" value="1"/>
</dbReference>
<dbReference type="PROSITE" id="PS50927">
    <property type="entry name" value="BULB_LECTIN"/>
    <property type="match status" value="1"/>
</dbReference>
<dbReference type="GO" id="GO:0016020">
    <property type="term" value="C:membrane"/>
    <property type="evidence" value="ECO:0007669"/>
    <property type="project" value="UniProtKB-SubCell"/>
</dbReference>
<dbReference type="CDD" id="cd00028">
    <property type="entry name" value="B_lectin"/>
    <property type="match status" value="1"/>
</dbReference>
<evidence type="ECO:0000259" key="23">
    <source>
        <dbReference type="PROSITE" id="PS50927"/>
    </source>
</evidence>
<dbReference type="InterPro" id="IPR001480">
    <property type="entry name" value="Bulb-type_lectin_dom"/>
</dbReference>
<evidence type="ECO:0000256" key="6">
    <source>
        <dbReference type="ARBA" id="ARBA00022729"/>
    </source>
</evidence>
<dbReference type="FunFam" id="3.30.200.20:FF:000727">
    <property type="entry name" value="Cysteine-rich RLK (RECEPTOR-like protein kinase) 23"/>
    <property type="match status" value="1"/>
</dbReference>
<dbReference type="PROSITE" id="PS50026">
    <property type="entry name" value="EGF_3"/>
    <property type="match status" value="1"/>
</dbReference>
<feature type="signal peptide" evidence="20">
    <location>
        <begin position="1"/>
        <end position="22"/>
    </location>
</feature>
<dbReference type="SMART" id="SM00473">
    <property type="entry name" value="PAN_AP"/>
    <property type="match status" value="1"/>
</dbReference>
<feature type="domain" description="Protein kinase" evidence="21">
    <location>
        <begin position="451"/>
        <end position="677"/>
    </location>
</feature>
<dbReference type="Pfam" id="PF08276">
    <property type="entry name" value="PAN_2"/>
    <property type="match status" value="1"/>
</dbReference>
<evidence type="ECO:0000256" key="15">
    <source>
        <dbReference type="ARBA" id="ARBA00023180"/>
    </source>
</evidence>
<dbReference type="OrthoDB" id="1256703at2759"/>
<evidence type="ECO:0000256" key="1">
    <source>
        <dbReference type="ARBA" id="ARBA00004167"/>
    </source>
</evidence>
<keyword evidence="4" id="KW-0808">Transferase</keyword>
<dbReference type="Pfam" id="PF07714">
    <property type="entry name" value="PK_Tyr_Ser-Thr"/>
    <property type="match status" value="1"/>
</dbReference>
<evidence type="ECO:0000256" key="12">
    <source>
        <dbReference type="ARBA" id="ARBA00023136"/>
    </source>
</evidence>
<feature type="domain" description="EGF-like" evidence="22">
    <location>
        <begin position="278"/>
        <end position="313"/>
    </location>
</feature>
<feature type="binding site" evidence="19">
    <location>
        <position position="480"/>
    </location>
    <ligand>
        <name>ATP</name>
        <dbReference type="ChEBI" id="CHEBI:30616"/>
    </ligand>
</feature>
<evidence type="ECO:0000256" key="4">
    <source>
        <dbReference type="ARBA" id="ARBA00022679"/>
    </source>
</evidence>
<comment type="caution">
    <text evidence="25">The sequence shown here is derived from an EMBL/GenBank/DDBJ whole genome shotgun (WGS) entry which is preliminary data.</text>
</comment>
<evidence type="ECO:0000256" key="16">
    <source>
        <dbReference type="ARBA" id="ARBA00047899"/>
    </source>
</evidence>